<proteinExistence type="predicted"/>
<reference evidence="1 2" key="1">
    <citation type="submission" date="2018-06" db="EMBL/GenBank/DDBJ databases">
        <authorList>
            <consortium name="Pathogen Informatics"/>
            <person name="Doyle S."/>
        </authorList>
    </citation>
    <scope>NUCLEOTIDE SEQUENCE [LARGE SCALE GENOMIC DNA]</scope>
    <source>
        <strain evidence="1 2">NCTC10359</strain>
    </source>
</reference>
<evidence type="ECO:0000313" key="1">
    <source>
        <dbReference type="EMBL" id="STZ55529.1"/>
    </source>
</evidence>
<dbReference type="EMBL" id="UGQU01000001">
    <property type="protein sequence ID" value="STZ55529.1"/>
    <property type="molecule type" value="Genomic_DNA"/>
</dbReference>
<accession>A0A378T417</accession>
<evidence type="ECO:0008006" key="3">
    <source>
        <dbReference type="Google" id="ProtNLM"/>
    </source>
</evidence>
<dbReference type="Proteomes" id="UP000254437">
    <property type="component" value="Unassembled WGS sequence"/>
</dbReference>
<dbReference type="AlphaFoldDB" id="A0A378T417"/>
<sequence>MSNKTKSTWKTKQDYEKSVDDLLHELAYLRAENDYLKSQMP</sequence>
<organism evidence="1 2">
    <name type="scientific">Moraxella lacunata</name>
    <dbReference type="NCBI Taxonomy" id="477"/>
    <lineage>
        <taxon>Bacteria</taxon>
        <taxon>Pseudomonadati</taxon>
        <taxon>Pseudomonadota</taxon>
        <taxon>Gammaproteobacteria</taxon>
        <taxon>Moraxellales</taxon>
        <taxon>Moraxellaceae</taxon>
        <taxon>Moraxella</taxon>
    </lineage>
</organism>
<name>A0A378T417_MORLA</name>
<dbReference type="RefSeq" id="WP_258556837.1">
    <property type="nucleotide sequence ID" value="NZ_UGQU01000001.1"/>
</dbReference>
<gene>
    <name evidence="1" type="ORF">NCTC10359_00121</name>
</gene>
<evidence type="ECO:0000313" key="2">
    <source>
        <dbReference type="Proteomes" id="UP000254437"/>
    </source>
</evidence>
<protein>
    <recommendedName>
        <fullName evidence="3">Transposase</fullName>
    </recommendedName>
</protein>